<feature type="domain" description="N-acetyltransferase" evidence="12">
    <location>
        <begin position="1"/>
        <end position="127"/>
    </location>
</feature>
<dbReference type="EMBL" id="JANAWD010000351">
    <property type="protein sequence ID" value="KAJ3480871.1"/>
    <property type="molecule type" value="Genomic_DNA"/>
</dbReference>
<dbReference type="PANTHER" id="PTHR20531:SF1">
    <property type="entry name" value="N-ALPHA-ACETYLTRANSFERASE 40"/>
    <property type="match status" value="1"/>
</dbReference>
<comment type="caution">
    <text evidence="13">The sequence shown here is derived from an EMBL/GenBank/DDBJ whole genome shotgun (WGS) entry which is preliminary data.</text>
</comment>
<organism evidence="13 14">
    <name type="scientific">Meripilus lineatus</name>
    <dbReference type="NCBI Taxonomy" id="2056292"/>
    <lineage>
        <taxon>Eukaryota</taxon>
        <taxon>Fungi</taxon>
        <taxon>Dikarya</taxon>
        <taxon>Basidiomycota</taxon>
        <taxon>Agaricomycotina</taxon>
        <taxon>Agaricomycetes</taxon>
        <taxon>Polyporales</taxon>
        <taxon>Meripilaceae</taxon>
        <taxon>Meripilus</taxon>
    </lineage>
</organism>
<accession>A0AAD5UY19</accession>
<proteinExistence type="inferred from homology"/>
<dbReference type="InterPro" id="IPR016181">
    <property type="entry name" value="Acyl_CoA_acyltransferase"/>
</dbReference>
<dbReference type="GO" id="GO:1990189">
    <property type="term" value="F:protein N-terminal-serine acetyltransferase activity"/>
    <property type="evidence" value="ECO:0007669"/>
    <property type="project" value="UniProtKB-EC"/>
</dbReference>
<dbReference type="AlphaFoldDB" id="A0AAD5UY19"/>
<keyword evidence="7" id="KW-0808">Transferase</keyword>
<dbReference type="Gene3D" id="3.40.630.30">
    <property type="match status" value="1"/>
</dbReference>
<evidence type="ECO:0000256" key="1">
    <source>
        <dbReference type="ARBA" id="ARBA00004123"/>
    </source>
</evidence>
<evidence type="ECO:0000256" key="6">
    <source>
        <dbReference type="ARBA" id="ARBA00022490"/>
    </source>
</evidence>
<dbReference type="InterPro" id="IPR000182">
    <property type="entry name" value="GNAT_dom"/>
</dbReference>
<dbReference type="PROSITE" id="PS51186">
    <property type="entry name" value="GNAT"/>
    <property type="match status" value="1"/>
</dbReference>
<dbReference type="Proteomes" id="UP001212997">
    <property type="component" value="Unassembled WGS sequence"/>
</dbReference>
<name>A0AAD5UY19_9APHY</name>
<evidence type="ECO:0000313" key="14">
    <source>
        <dbReference type="Proteomes" id="UP001212997"/>
    </source>
</evidence>
<keyword evidence="6" id="KW-0963">Cytoplasm</keyword>
<keyword evidence="9" id="KW-0012">Acyltransferase</keyword>
<evidence type="ECO:0000256" key="2">
    <source>
        <dbReference type="ARBA" id="ARBA00004496"/>
    </source>
</evidence>
<evidence type="ECO:0000259" key="12">
    <source>
        <dbReference type="PROSITE" id="PS51186"/>
    </source>
</evidence>
<evidence type="ECO:0000256" key="7">
    <source>
        <dbReference type="ARBA" id="ARBA00022679"/>
    </source>
</evidence>
<comment type="catalytic activity">
    <reaction evidence="10">
        <text>N-terminal L-seryl-[histone H2A] + acetyl-CoA = N-terminal N(alpha)-acetyl-L-seryl-[histone H2A] + CoA + H(+)</text>
        <dbReference type="Rhea" id="RHEA:50600"/>
        <dbReference type="Rhea" id="RHEA-COMP:12742"/>
        <dbReference type="Rhea" id="RHEA-COMP:12744"/>
        <dbReference type="ChEBI" id="CHEBI:15378"/>
        <dbReference type="ChEBI" id="CHEBI:57287"/>
        <dbReference type="ChEBI" id="CHEBI:57288"/>
        <dbReference type="ChEBI" id="CHEBI:64738"/>
        <dbReference type="ChEBI" id="CHEBI:83690"/>
        <dbReference type="EC" id="2.3.1.257"/>
    </reaction>
</comment>
<evidence type="ECO:0000313" key="13">
    <source>
        <dbReference type="EMBL" id="KAJ3480871.1"/>
    </source>
</evidence>
<comment type="subcellular location">
    <subcellularLocation>
        <location evidence="2">Cytoplasm</location>
    </subcellularLocation>
    <subcellularLocation>
        <location evidence="1">Nucleus</location>
    </subcellularLocation>
</comment>
<dbReference type="GO" id="GO:0005737">
    <property type="term" value="C:cytoplasm"/>
    <property type="evidence" value="ECO:0007669"/>
    <property type="project" value="UniProtKB-SubCell"/>
</dbReference>
<keyword evidence="8" id="KW-0539">Nucleus</keyword>
<sequence>MGWDPESKKEELFHSESRFIISRLNDETSGERIAGFVMFRFEKDYGQKLLYCYELQISPTFQRSGLGRFFVQCLTRLASHWHMDVVMLTVLKVNEAAMKFYEAMGFERDPVSPEPEEGADYEILSVEI</sequence>
<evidence type="ECO:0000256" key="4">
    <source>
        <dbReference type="ARBA" id="ARBA00012950"/>
    </source>
</evidence>
<comment type="catalytic activity">
    <reaction evidence="11">
        <text>N-terminal L-seryl-[histone H4] + acetyl-CoA = N-terminal N(alpha)-acetyl-L-seryl-[histone H4] + CoA + H(+)</text>
        <dbReference type="Rhea" id="RHEA:50596"/>
        <dbReference type="Rhea" id="RHEA-COMP:12740"/>
        <dbReference type="Rhea" id="RHEA-COMP:12743"/>
        <dbReference type="ChEBI" id="CHEBI:15378"/>
        <dbReference type="ChEBI" id="CHEBI:57287"/>
        <dbReference type="ChEBI" id="CHEBI:57288"/>
        <dbReference type="ChEBI" id="CHEBI:64738"/>
        <dbReference type="ChEBI" id="CHEBI:83690"/>
        <dbReference type="EC" id="2.3.1.257"/>
    </reaction>
</comment>
<dbReference type="EC" id="2.3.1.257" evidence="4"/>
<keyword evidence="14" id="KW-1185">Reference proteome</keyword>
<dbReference type="GO" id="GO:0043998">
    <property type="term" value="F:histone H2A acetyltransferase activity"/>
    <property type="evidence" value="ECO:0007669"/>
    <property type="project" value="InterPro"/>
</dbReference>
<reference evidence="13" key="1">
    <citation type="submission" date="2022-07" db="EMBL/GenBank/DDBJ databases">
        <title>Genome Sequence of Physisporinus lineatus.</title>
        <authorList>
            <person name="Buettner E."/>
        </authorList>
    </citation>
    <scope>NUCLEOTIDE SEQUENCE</scope>
    <source>
        <strain evidence="13">VT162</strain>
    </source>
</reference>
<evidence type="ECO:0000256" key="3">
    <source>
        <dbReference type="ARBA" id="ARBA00008870"/>
    </source>
</evidence>
<dbReference type="CDD" id="cd04301">
    <property type="entry name" value="NAT_SF"/>
    <property type="match status" value="1"/>
</dbReference>
<dbReference type="SUPFAM" id="SSF55729">
    <property type="entry name" value="Acyl-CoA N-acyltransferases (Nat)"/>
    <property type="match status" value="1"/>
</dbReference>
<evidence type="ECO:0000256" key="11">
    <source>
        <dbReference type="ARBA" id="ARBA00049524"/>
    </source>
</evidence>
<dbReference type="PANTHER" id="PTHR20531">
    <property type="entry name" value="N-ALPHA-ACETYLTRANSFERASE 40"/>
    <property type="match status" value="1"/>
</dbReference>
<dbReference type="Pfam" id="PF00583">
    <property type="entry name" value="Acetyltransf_1"/>
    <property type="match status" value="1"/>
</dbReference>
<evidence type="ECO:0000256" key="5">
    <source>
        <dbReference type="ARBA" id="ARBA00015043"/>
    </source>
</evidence>
<evidence type="ECO:0000256" key="9">
    <source>
        <dbReference type="ARBA" id="ARBA00023315"/>
    </source>
</evidence>
<dbReference type="InterPro" id="IPR039949">
    <property type="entry name" value="NAA40"/>
</dbReference>
<dbReference type="GO" id="GO:0005634">
    <property type="term" value="C:nucleus"/>
    <property type="evidence" value="ECO:0007669"/>
    <property type="project" value="UniProtKB-SubCell"/>
</dbReference>
<evidence type="ECO:0000256" key="10">
    <source>
        <dbReference type="ARBA" id="ARBA00047821"/>
    </source>
</evidence>
<gene>
    <name evidence="13" type="ORF">NLI96_g8047</name>
</gene>
<evidence type="ECO:0000256" key="8">
    <source>
        <dbReference type="ARBA" id="ARBA00023242"/>
    </source>
</evidence>
<dbReference type="GO" id="GO:0010485">
    <property type="term" value="F:histone H4 acetyltransferase activity"/>
    <property type="evidence" value="ECO:0007669"/>
    <property type="project" value="InterPro"/>
</dbReference>
<comment type="similarity">
    <text evidence="3">Belongs to the acetyltransferase family. NAA40 subfamily.</text>
</comment>
<protein>
    <recommendedName>
        <fullName evidence="5">N-alpha-acetyltransferase 40</fullName>
        <ecNumber evidence="4">2.3.1.257</ecNumber>
    </recommendedName>
</protein>